<dbReference type="InterPro" id="IPR012338">
    <property type="entry name" value="Beta-lactam/transpept-like"/>
</dbReference>
<dbReference type="Proteomes" id="UP000007947">
    <property type="component" value="Chromosome"/>
</dbReference>
<sequence length="67" mass="7133">MDYAWGVRVAPSAAGRVITHGGSWDMWLAKTVRIPERHVAVAILSVGSTELEISRTGTDLAAAIASR</sequence>
<dbReference type="STRING" id="1032480.MLP_28760"/>
<dbReference type="EMBL" id="AP012204">
    <property type="protein sequence ID" value="BAK35890.1"/>
    <property type="molecule type" value="Genomic_DNA"/>
</dbReference>
<evidence type="ECO:0000313" key="1">
    <source>
        <dbReference type="EMBL" id="BAK35890.1"/>
    </source>
</evidence>
<dbReference type="AlphaFoldDB" id="F5XJJ0"/>
<organism evidence="1 2">
    <name type="scientific">Microlunatus phosphovorus (strain ATCC 700054 / DSM 10555 / JCM 9379 / NBRC 101784 / NCIMB 13414 / VKM Ac-1990 / NM-1)</name>
    <dbReference type="NCBI Taxonomy" id="1032480"/>
    <lineage>
        <taxon>Bacteria</taxon>
        <taxon>Bacillati</taxon>
        <taxon>Actinomycetota</taxon>
        <taxon>Actinomycetes</taxon>
        <taxon>Propionibacteriales</taxon>
        <taxon>Propionibacteriaceae</taxon>
        <taxon>Microlunatus</taxon>
    </lineage>
</organism>
<protein>
    <recommendedName>
        <fullName evidence="3">Beta-lactamase-related domain-containing protein</fullName>
    </recommendedName>
</protein>
<dbReference type="Gene3D" id="3.40.710.10">
    <property type="entry name" value="DD-peptidase/beta-lactamase superfamily"/>
    <property type="match status" value="1"/>
</dbReference>
<name>F5XJJ0_MICPN</name>
<dbReference type="HOGENOM" id="CLU_2807655_0_0_11"/>
<proteinExistence type="predicted"/>
<gene>
    <name evidence="1" type="ordered locus">MLP_28760</name>
</gene>
<evidence type="ECO:0008006" key="3">
    <source>
        <dbReference type="Google" id="ProtNLM"/>
    </source>
</evidence>
<dbReference type="KEGG" id="mph:MLP_28760"/>
<reference evidence="1 2" key="1">
    <citation type="submission" date="2011-05" db="EMBL/GenBank/DDBJ databases">
        <title>Whole genome sequence of Microlunatus phosphovorus NM-1.</title>
        <authorList>
            <person name="Hosoyama A."/>
            <person name="Sasaki K."/>
            <person name="Harada T."/>
            <person name="Igarashi R."/>
            <person name="Kawakoshi A."/>
            <person name="Sasagawa M."/>
            <person name="Fukada J."/>
            <person name="Nakamura S."/>
            <person name="Katano Y."/>
            <person name="Hanada S."/>
            <person name="Kamagata Y."/>
            <person name="Nakamura N."/>
            <person name="Yamazaki S."/>
            <person name="Fujita N."/>
        </authorList>
    </citation>
    <scope>NUCLEOTIDE SEQUENCE [LARGE SCALE GENOMIC DNA]</scope>
    <source>
        <strain evidence="2">ATCC 700054 / DSM 10555 / JCM 9379 / NBRC 101784 / NCIMB 13414 / VKM Ac-1990 / NM-1</strain>
    </source>
</reference>
<evidence type="ECO:0000313" key="2">
    <source>
        <dbReference type="Proteomes" id="UP000007947"/>
    </source>
</evidence>
<keyword evidence="2" id="KW-1185">Reference proteome</keyword>
<accession>F5XJJ0</accession>